<evidence type="ECO:0000313" key="3">
    <source>
        <dbReference type="Proteomes" id="UP000033915"/>
    </source>
</evidence>
<protein>
    <submittedName>
        <fullName evidence="2">Type III restriction enzyme, res subunit</fullName>
    </submittedName>
</protein>
<dbReference type="GO" id="GO:0003677">
    <property type="term" value="F:DNA binding"/>
    <property type="evidence" value="ECO:0007669"/>
    <property type="project" value="InterPro"/>
</dbReference>
<dbReference type="GO" id="GO:0005524">
    <property type="term" value="F:ATP binding"/>
    <property type="evidence" value="ECO:0007669"/>
    <property type="project" value="InterPro"/>
</dbReference>
<dbReference type="PANTHER" id="PTHR47396">
    <property type="entry name" value="TYPE I RESTRICTION ENZYME ECOKI R PROTEIN"/>
    <property type="match status" value="1"/>
</dbReference>
<dbReference type="Pfam" id="PF04851">
    <property type="entry name" value="ResIII"/>
    <property type="match status" value="1"/>
</dbReference>
<dbReference type="PATRIC" id="fig|1618658.3.peg.570"/>
<feature type="domain" description="Helicase/UvrB N-terminal" evidence="1">
    <location>
        <begin position="87"/>
        <end position="350"/>
    </location>
</feature>
<dbReference type="AlphaFoldDB" id="A0A0G1NGV7"/>
<dbReference type="InterPro" id="IPR006935">
    <property type="entry name" value="Helicase/UvrB_N"/>
</dbReference>
<accession>A0A0G1NGV7</accession>
<comment type="caution">
    <text evidence="2">The sequence shown here is derived from an EMBL/GenBank/DDBJ whole genome shotgun (WGS) entry which is preliminary data.</text>
</comment>
<dbReference type="GO" id="GO:0016787">
    <property type="term" value="F:hydrolase activity"/>
    <property type="evidence" value="ECO:0007669"/>
    <property type="project" value="InterPro"/>
</dbReference>
<evidence type="ECO:0000313" key="2">
    <source>
        <dbReference type="EMBL" id="KKT83439.1"/>
    </source>
</evidence>
<dbReference type="EMBL" id="LCJT01000018">
    <property type="protein sequence ID" value="KKT83439.1"/>
    <property type="molecule type" value="Genomic_DNA"/>
</dbReference>
<dbReference type="Gene3D" id="3.40.50.300">
    <property type="entry name" value="P-loop containing nucleotide triphosphate hydrolases"/>
    <property type="match status" value="2"/>
</dbReference>
<dbReference type="SUPFAM" id="SSF52540">
    <property type="entry name" value="P-loop containing nucleoside triphosphate hydrolases"/>
    <property type="match status" value="1"/>
</dbReference>
<evidence type="ECO:0000259" key="1">
    <source>
        <dbReference type="Pfam" id="PF04851"/>
    </source>
</evidence>
<dbReference type="InterPro" id="IPR050742">
    <property type="entry name" value="Helicase_Restrict-Modif_Enz"/>
</dbReference>
<dbReference type="GO" id="GO:0005829">
    <property type="term" value="C:cytosol"/>
    <property type="evidence" value="ECO:0007669"/>
    <property type="project" value="TreeGrafter"/>
</dbReference>
<reference evidence="2 3" key="1">
    <citation type="journal article" date="2015" name="Nature">
        <title>rRNA introns, odd ribosomes, and small enigmatic genomes across a large radiation of phyla.</title>
        <authorList>
            <person name="Brown C.T."/>
            <person name="Hug L.A."/>
            <person name="Thomas B.C."/>
            <person name="Sharon I."/>
            <person name="Castelle C.J."/>
            <person name="Singh A."/>
            <person name="Wilkins M.J."/>
            <person name="Williams K.H."/>
            <person name="Banfield J.F."/>
        </authorList>
    </citation>
    <scope>NUCLEOTIDE SEQUENCE [LARGE SCALE GENOMIC DNA]</scope>
</reference>
<dbReference type="Proteomes" id="UP000033915">
    <property type="component" value="Unassembled WGS sequence"/>
</dbReference>
<proteinExistence type="predicted"/>
<dbReference type="PANTHER" id="PTHR47396:SF1">
    <property type="entry name" value="ATP-DEPENDENT HELICASE IRC3-RELATED"/>
    <property type="match status" value="1"/>
</dbReference>
<dbReference type="InterPro" id="IPR027417">
    <property type="entry name" value="P-loop_NTPase"/>
</dbReference>
<sequence>MSEPEKKLPPQKIVINKLRERVDAWRGFPLQNAKVPYPKEPAKYKPILPFEKEISETTDLLLRHWFRQFPHELKDHNGKSYRFKYWPHQRRALETFVYLYEVCGIRRREDISKIIGLDMITPQRDPWAKIGAQLATGSGKTKIMGLVIAWSYLNAVIEGDKHLGIGKHSLVIAPNLFVLDRLLEDFSPSDDRPDIFHSDPIIPKELERFWNLKVYSPAIVPSELKPEEGALVVTNIHKLYKESEGVEDSEVSDLPKEFSLFESAMPKKLENQKRTLVECFRDSVNVLVINDEAHHVHDEEKHKEYEKKAKNQKEIGAKEKEASDELGWIRSIRNIDNLCKVGLQVDLSATLFEEKGSHKTKKKDKEEIRFRWMDLFKHTVDLYSLGEAKKDGIIKLPKLEKVKVYEGEETRGIINNEKLCAWEKYENLLRTGVKRWQENQKVLEQEGDKRKQILFIICNDRKEAEQIYNYLVYQEIDDEGKDLSKDGLPVKGFYDEETKQTLFVKDGKTTVTQIHIGQKELNNEKDWEKIRKIVHSIDKDYIEDPQLKGEQIENPYNVIVAVLMLKEGWDVRNVKTIVPLRPCDSRTLAEQTLGRGLRKMHQPEMDEDGAVYSKPENLYIIEHPSFKAIIDELDDIVDEVDQGEKEPPVYTVVNPLPDGEERKNRNVRMIKFLGLIESIKTWHDNFKEQDLPELPKRFKWVESSDKLKIKTQFEKEVEKGLEFEFEQSASYFGLDRLLISGYVKSILTELRLSYSDKLRVLDVVKRFIEKKVFDLPKGMSLRLDSVDEKTDKIVKKNVFNDDVMALVKQELVKYISGLRSQENPATDKFEIKESRSIEPYQAIFENTLEHPERSGFDKQCMGNNDELRVGQLLDGCEDITGWIYNHQQGVGYSFEYLWQGFYVNYFPDFIARASEGGGIINYIIEVKGRMDERDKTKKERGEKYVSMLTDADPNREEWRYLFILENPQLNKEDIKWWENRSVLKLGDLYRHKNG</sequence>
<organism evidence="2 3">
    <name type="scientific">Candidatus Giovannonibacteria bacterium GW2011_GWC2_44_9</name>
    <dbReference type="NCBI Taxonomy" id="1618658"/>
    <lineage>
        <taxon>Bacteria</taxon>
        <taxon>Candidatus Giovannoniibacteriota</taxon>
    </lineage>
</organism>
<gene>
    <name evidence="2" type="ORF">UW81_C0018G0003</name>
</gene>
<name>A0A0G1NGV7_9BACT</name>